<dbReference type="VEuPathDB" id="MicrosporidiaDB:ECANGB1_613"/>
<dbReference type="PROSITE" id="PS51263">
    <property type="entry name" value="ADF_H"/>
    <property type="match status" value="1"/>
</dbReference>
<dbReference type="CDD" id="cd00013">
    <property type="entry name" value="ADF_gelsolin"/>
    <property type="match status" value="1"/>
</dbReference>
<accession>A0A1Y1S7T6</accession>
<sequence>MQLGEITKADGWNTVQSAVRRVFFRKDVYCFFAINHLDPVSLGLNPEQNAPAISSTTKKPAPNEIKEAWKSFMEKVAMNKDLPFYAVYDFGYYVNEDTFRSSIILISYIPDGCKNLVKMVYSTNVQAIKDTLEIPFLLEVQNEDEITYDGIQDLVSRIQIAY</sequence>
<dbReference type="InterPro" id="IPR002108">
    <property type="entry name" value="ADF-H"/>
</dbReference>
<feature type="domain" description="ADF-H" evidence="1">
    <location>
        <begin position="5"/>
        <end position="156"/>
    </location>
</feature>
<evidence type="ECO:0000313" key="3">
    <source>
        <dbReference type="Proteomes" id="UP000192639"/>
    </source>
</evidence>
<dbReference type="GO" id="GO:0003779">
    <property type="term" value="F:actin binding"/>
    <property type="evidence" value="ECO:0007669"/>
    <property type="project" value="InterPro"/>
</dbReference>
<organism evidence="2 3">
    <name type="scientific">Enterospora canceri</name>
    <dbReference type="NCBI Taxonomy" id="1081671"/>
    <lineage>
        <taxon>Eukaryota</taxon>
        <taxon>Fungi</taxon>
        <taxon>Fungi incertae sedis</taxon>
        <taxon>Microsporidia</taxon>
        <taxon>Enterocytozoonidae</taxon>
        <taxon>Enterospora</taxon>
    </lineage>
</organism>
<evidence type="ECO:0000259" key="1">
    <source>
        <dbReference type="PROSITE" id="PS51263"/>
    </source>
</evidence>
<dbReference type="EMBL" id="LWDP01000017">
    <property type="protein sequence ID" value="ORD94535.1"/>
    <property type="molecule type" value="Genomic_DNA"/>
</dbReference>
<proteinExistence type="predicted"/>
<comment type="caution">
    <text evidence="2">The sequence shown here is derived from an EMBL/GenBank/DDBJ whole genome shotgun (WGS) entry which is preliminary data.</text>
</comment>
<dbReference type="AlphaFoldDB" id="A0A1Y1S7T6"/>
<dbReference type="OrthoDB" id="10249245at2759"/>
<dbReference type="Pfam" id="PF00241">
    <property type="entry name" value="Cofilin_ADF"/>
    <property type="match status" value="1"/>
</dbReference>
<gene>
    <name evidence="2" type="primary">COFI</name>
    <name evidence="2" type="ORF">ECANGB1_613</name>
</gene>
<evidence type="ECO:0000313" key="2">
    <source>
        <dbReference type="EMBL" id="ORD94535.1"/>
    </source>
</evidence>
<reference evidence="2 3" key="1">
    <citation type="journal article" date="2017" name="Environ. Microbiol.">
        <title>Decay of the glycolytic pathway and adaptation to intranuclear parasitism within Enterocytozoonidae microsporidia.</title>
        <authorList>
            <person name="Wiredu Boakye D."/>
            <person name="Jaroenlak P."/>
            <person name="Prachumwat A."/>
            <person name="Williams T.A."/>
            <person name="Bateman K.S."/>
            <person name="Itsathitphaisarn O."/>
            <person name="Sritunyalucksana K."/>
            <person name="Paszkiewicz K.H."/>
            <person name="Moore K.A."/>
            <person name="Stentiford G.D."/>
            <person name="Williams B.A."/>
        </authorList>
    </citation>
    <scope>NUCLEOTIDE SEQUENCE [LARGE SCALE GENOMIC DNA]</scope>
    <source>
        <strain evidence="2 3">GB1</strain>
    </source>
</reference>
<name>A0A1Y1S7T6_9MICR</name>
<dbReference type="SMART" id="SM00102">
    <property type="entry name" value="ADF"/>
    <property type="match status" value="1"/>
</dbReference>
<dbReference type="SUPFAM" id="SSF55753">
    <property type="entry name" value="Actin depolymerizing proteins"/>
    <property type="match status" value="1"/>
</dbReference>
<dbReference type="Gene3D" id="3.40.20.10">
    <property type="entry name" value="Severin"/>
    <property type="match status" value="1"/>
</dbReference>
<keyword evidence="3" id="KW-1185">Reference proteome</keyword>
<dbReference type="InterPro" id="IPR029006">
    <property type="entry name" value="ADF-H/Gelsolin-like_dom_sf"/>
</dbReference>
<protein>
    <submittedName>
        <fullName evidence="2">COFI</fullName>
    </submittedName>
</protein>
<dbReference type="Proteomes" id="UP000192639">
    <property type="component" value="Unassembled WGS sequence"/>
</dbReference>